<dbReference type="Proteomes" id="UP001172159">
    <property type="component" value="Unassembled WGS sequence"/>
</dbReference>
<dbReference type="Pfam" id="PF20671">
    <property type="entry name" value="COG3_C"/>
    <property type="match status" value="1"/>
</dbReference>
<gene>
    <name evidence="2" type="ORF">B0T21DRAFT_248824</name>
</gene>
<name>A0AA40AT24_9PEZI</name>
<dbReference type="AlphaFoldDB" id="A0AA40AT24"/>
<feature type="non-terminal residue" evidence="2">
    <location>
        <position position="244"/>
    </location>
</feature>
<evidence type="ECO:0000313" key="2">
    <source>
        <dbReference type="EMBL" id="KAK0721494.1"/>
    </source>
</evidence>
<evidence type="ECO:0000259" key="1">
    <source>
        <dbReference type="Pfam" id="PF20671"/>
    </source>
</evidence>
<reference evidence="2" key="1">
    <citation type="submission" date="2023-06" db="EMBL/GenBank/DDBJ databases">
        <title>Genome-scale phylogeny and comparative genomics of the fungal order Sordariales.</title>
        <authorList>
            <consortium name="Lawrence Berkeley National Laboratory"/>
            <person name="Hensen N."/>
            <person name="Bonometti L."/>
            <person name="Westerberg I."/>
            <person name="Brannstrom I.O."/>
            <person name="Guillou S."/>
            <person name="Cros-Aarteil S."/>
            <person name="Calhoun S."/>
            <person name="Haridas S."/>
            <person name="Kuo A."/>
            <person name="Mondo S."/>
            <person name="Pangilinan J."/>
            <person name="Riley R."/>
            <person name="Labutti K."/>
            <person name="Andreopoulos B."/>
            <person name="Lipzen A."/>
            <person name="Chen C."/>
            <person name="Yanf M."/>
            <person name="Daum C."/>
            <person name="Ng V."/>
            <person name="Clum A."/>
            <person name="Steindorff A."/>
            <person name="Ohm R."/>
            <person name="Martin F."/>
            <person name="Silar P."/>
            <person name="Natvig D."/>
            <person name="Lalanne C."/>
            <person name="Gautier V."/>
            <person name="Ament-Velasquez S.L."/>
            <person name="Kruys A."/>
            <person name="Hutchinson M.I."/>
            <person name="Powell A.J."/>
            <person name="Barry K."/>
            <person name="Miller A.N."/>
            <person name="Grigoriev I.V."/>
            <person name="Debuchy R."/>
            <person name="Gladieux P."/>
            <person name="Thoren M.H."/>
            <person name="Johannesson H."/>
        </authorList>
    </citation>
    <scope>NUCLEOTIDE SEQUENCE</scope>
    <source>
        <strain evidence="2">CBS 540.89</strain>
    </source>
</reference>
<protein>
    <recommendedName>
        <fullName evidence="1">Conserved oligomeric Golgi complex subunit 3 C-terminal domain-containing protein</fullName>
    </recommendedName>
</protein>
<evidence type="ECO:0000313" key="3">
    <source>
        <dbReference type="Proteomes" id="UP001172159"/>
    </source>
</evidence>
<feature type="non-terminal residue" evidence="2">
    <location>
        <position position="1"/>
    </location>
</feature>
<feature type="domain" description="Conserved oligomeric Golgi complex subunit 3 C-terminal" evidence="1">
    <location>
        <begin position="10"/>
        <end position="62"/>
    </location>
</feature>
<keyword evidence="3" id="KW-1185">Reference proteome</keyword>
<comment type="caution">
    <text evidence="2">The sequence shown here is derived from an EMBL/GenBank/DDBJ whole genome shotgun (WGS) entry which is preliminary data.</text>
</comment>
<proteinExistence type="predicted"/>
<sequence>QRNSPIIFTLLRESIACLHRAESRIRSSGASLKTTDPDLFMIKNLLILKNELVTLEIGDIRNVHIGNQSVSGRIREMQHFGQIWDTVLKPLPGNLISGIWERVGSIGGSLGGLTGYIPGSSLLGLGGSRSSTPVSGAAGTTPKIGTGEGDVDVHEQLDDELRRSIVAFTKRWAGVFVELRAGGGGAANKNMGGRNVAKVEREMDEILERAFAGQGEVVGKLREAVRIQVDAALEEMAREKERGG</sequence>
<dbReference type="EMBL" id="JAUKTV010000012">
    <property type="protein sequence ID" value="KAK0721494.1"/>
    <property type="molecule type" value="Genomic_DNA"/>
</dbReference>
<organism evidence="2 3">
    <name type="scientific">Apiosordaria backusii</name>
    <dbReference type="NCBI Taxonomy" id="314023"/>
    <lineage>
        <taxon>Eukaryota</taxon>
        <taxon>Fungi</taxon>
        <taxon>Dikarya</taxon>
        <taxon>Ascomycota</taxon>
        <taxon>Pezizomycotina</taxon>
        <taxon>Sordariomycetes</taxon>
        <taxon>Sordariomycetidae</taxon>
        <taxon>Sordariales</taxon>
        <taxon>Lasiosphaeriaceae</taxon>
        <taxon>Apiosordaria</taxon>
    </lineage>
</organism>
<dbReference type="InterPro" id="IPR048685">
    <property type="entry name" value="COG3_C"/>
</dbReference>
<accession>A0AA40AT24</accession>